<keyword evidence="3" id="KW-1185">Reference proteome</keyword>
<organism evidence="3 4">
    <name type="scientific">Lingula anatina</name>
    <name type="common">Brachiopod</name>
    <name type="synonym">Lingula unguis</name>
    <dbReference type="NCBI Taxonomy" id="7574"/>
    <lineage>
        <taxon>Eukaryota</taxon>
        <taxon>Metazoa</taxon>
        <taxon>Spiralia</taxon>
        <taxon>Lophotrochozoa</taxon>
        <taxon>Brachiopoda</taxon>
        <taxon>Linguliformea</taxon>
        <taxon>Lingulata</taxon>
        <taxon>Lingulida</taxon>
        <taxon>Linguloidea</taxon>
        <taxon>Lingulidae</taxon>
        <taxon>Lingula</taxon>
    </lineage>
</organism>
<dbReference type="GeneID" id="106178246"/>
<protein>
    <submittedName>
        <fullName evidence="4">Uncharacterized protein LOC106178246</fullName>
    </submittedName>
</protein>
<dbReference type="KEGG" id="lak:106178246"/>
<dbReference type="AlphaFoldDB" id="A0A1S3K3H6"/>
<keyword evidence="2" id="KW-0472">Membrane</keyword>
<dbReference type="GO" id="GO:0016020">
    <property type="term" value="C:membrane"/>
    <property type="evidence" value="ECO:0007669"/>
    <property type="project" value="TreeGrafter"/>
</dbReference>
<dbReference type="OrthoDB" id="419711at2759"/>
<evidence type="ECO:0000313" key="4">
    <source>
        <dbReference type="RefSeq" id="XP_013416816.1"/>
    </source>
</evidence>
<proteinExistence type="predicted"/>
<dbReference type="PANTHER" id="PTHR12242">
    <property type="entry name" value="OS02G0130600 PROTEIN-RELATED"/>
    <property type="match status" value="1"/>
</dbReference>
<feature type="transmembrane region" description="Helical" evidence="2">
    <location>
        <begin position="303"/>
        <end position="324"/>
    </location>
</feature>
<evidence type="ECO:0000256" key="2">
    <source>
        <dbReference type="SAM" id="Phobius"/>
    </source>
</evidence>
<feature type="compositionally biased region" description="Polar residues" evidence="1">
    <location>
        <begin position="145"/>
        <end position="156"/>
    </location>
</feature>
<dbReference type="Proteomes" id="UP000085678">
    <property type="component" value="Unplaced"/>
</dbReference>
<feature type="transmembrane region" description="Helical" evidence="2">
    <location>
        <begin position="263"/>
        <end position="283"/>
    </location>
</feature>
<keyword evidence="2" id="KW-0812">Transmembrane</keyword>
<name>A0A1S3K3H6_LINAN</name>
<accession>A0A1S3K3H6</accession>
<gene>
    <name evidence="4" type="primary">LOC106178246</name>
</gene>
<sequence>MGFLHTLREEFRVKKFGLRFSSHRCFYRCQWPIHPGIFLTYRVIVALYTLTWFLYTMLRSPFGGRGHFQLAYLTIWTYIALVIHLIWAANVAILCYCQSRTKQLSDGGKEDAIISRNDGQKETYDNPAYQTQEADDGAEPKGTPTLENGSNGSKELATDSTLPAVVITSPQSNTIEFTDTDTDLTRWFSKVSWVLFNILLAWAPIVTAIYYGALHKYILAYFDTLSYFPTSVYVTDLHLHGLNSLIVFIEIILAAFPIRILHFIYPLTYGIVYVIWSVIYWSVDPQNNVLYPGILDWNTPGTTVLVMIGVLVVIFVLQFIWFLVHRIKMFIFKRYCSSPL</sequence>
<feature type="transmembrane region" description="Helical" evidence="2">
    <location>
        <begin position="193"/>
        <end position="213"/>
    </location>
</feature>
<evidence type="ECO:0000313" key="3">
    <source>
        <dbReference type="Proteomes" id="UP000085678"/>
    </source>
</evidence>
<dbReference type="Pfam" id="PF21534">
    <property type="entry name" value="Rost"/>
    <property type="match status" value="1"/>
</dbReference>
<dbReference type="OMA" id="WERTHAV"/>
<feature type="transmembrane region" description="Helical" evidence="2">
    <location>
        <begin position="237"/>
        <end position="256"/>
    </location>
</feature>
<dbReference type="PANTHER" id="PTHR12242:SF1">
    <property type="entry name" value="MYND-TYPE DOMAIN-CONTAINING PROTEIN"/>
    <property type="match status" value="1"/>
</dbReference>
<feature type="transmembrane region" description="Helical" evidence="2">
    <location>
        <begin position="75"/>
        <end position="97"/>
    </location>
</feature>
<dbReference type="InParanoid" id="A0A1S3K3H6"/>
<keyword evidence="2" id="KW-1133">Transmembrane helix</keyword>
<dbReference type="RefSeq" id="XP_013416816.1">
    <property type="nucleotide sequence ID" value="XM_013561362.2"/>
</dbReference>
<reference evidence="4" key="1">
    <citation type="submission" date="2025-08" db="UniProtKB">
        <authorList>
            <consortium name="RefSeq"/>
        </authorList>
    </citation>
    <scope>IDENTIFICATION</scope>
    <source>
        <tissue evidence="4">Gonads</tissue>
    </source>
</reference>
<feature type="transmembrane region" description="Helical" evidence="2">
    <location>
        <begin position="36"/>
        <end position="55"/>
    </location>
</feature>
<dbReference type="InterPro" id="IPR049352">
    <property type="entry name" value="Rost"/>
</dbReference>
<evidence type="ECO:0000256" key="1">
    <source>
        <dbReference type="SAM" id="MobiDB-lite"/>
    </source>
</evidence>
<feature type="region of interest" description="Disordered" evidence="1">
    <location>
        <begin position="131"/>
        <end position="156"/>
    </location>
</feature>